<evidence type="ECO:0000313" key="2">
    <source>
        <dbReference type="Proteomes" id="UP001149860"/>
    </source>
</evidence>
<name>A0ACD5DCB5_9LACO</name>
<organism evidence="1 2">
    <name type="scientific">Lentilactobacillus terminaliae</name>
    <dbReference type="NCBI Taxonomy" id="3003483"/>
    <lineage>
        <taxon>Bacteria</taxon>
        <taxon>Bacillati</taxon>
        <taxon>Bacillota</taxon>
        <taxon>Bacilli</taxon>
        <taxon>Lactobacillales</taxon>
        <taxon>Lactobacillaceae</taxon>
        <taxon>Lentilactobacillus</taxon>
    </lineage>
</organism>
<sequence length="102" mass="11781">MQNNQSYLTDITNNVKQNYQKLLNVLPSHQHMAQMPRQQLQYFADQAIARDFPVTVTFNDDTIALSGNLLHLGNDRYLIQERATNLSKLFFLSELTAIRKLA</sequence>
<protein>
    <submittedName>
        <fullName evidence="1">Uncharacterized protein</fullName>
    </submittedName>
</protein>
<dbReference type="EMBL" id="CP168151">
    <property type="protein sequence ID" value="XFD38809.1"/>
    <property type="molecule type" value="Genomic_DNA"/>
</dbReference>
<dbReference type="Proteomes" id="UP001149860">
    <property type="component" value="Chromosome"/>
</dbReference>
<proteinExistence type="predicted"/>
<keyword evidence="2" id="KW-1185">Reference proteome</keyword>
<reference evidence="1" key="1">
    <citation type="submission" date="2024-08" db="EMBL/GenBank/DDBJ databases">
        <title>Lentilactobacillus sp. nov., isolated from tree bark.</title>
        <authorList>
            <person name="Phuengjayaem S."/>
            <person name="Tanasupawat S."/>
        </authorList>
    </citation>
    <scope>NUCLEOTIDE SEQUENCE</scope>
    <source>
        <strain evidence="1">SPB1-3</strain>
    </source>
</reference>
<evidence type="ECO:0000313" key="1">
    <source>
        <dbReference type="EMBL" id="XFD38809.1"/>
    </source>
</evidence>
<accession>A0ACD5DCB5</accession>
<gene>
    <name evidence="1" type="ORF">O0236_005080</name>
</gene>